<dbReference type="SMART" id="SM00292">
    <property type="entry name" value="BRCT"/>
    <property type="match status" value="2"/>
</dbReference>
<feature type="compositionally biased region" description="Basic residues" evidence="1">
    <location>
        <begin position="699"/>
        <end position="712"/>
    </location>
</feature>
<feature type="region of interest" description="Disordered" evidence="1">
    <location>
        <begin position="102"/>
        <end position="142"/>
    </location>
</feature>
<dbReference type="InterPro" id="IPR001357">
    <property type="entry name" value="BRCT_dom"/>
</dbReference>
<reference evidence="3 4" key="1">
    <citation type="journal article" date="2015" name="Fungal Genet. Biol.">
        <title>Evolution of novel wood decay mechanisms in Agaricales revealed by the genome sequences of Fistulina hepatica and Cylindrobasidium torrendii.</title>
        <authorList>
            <person name="Floudas D."/>
            <person name="Held B.W."/>
            <person name="Riley R."/>
            <person name="Nagy L.G."/>
            <person name="Koehler G."/>
            <person name="Ransdell A.S."/>
            <person name="Younus H."/>
            <person name="Chow J."/>
            <person name="Chiniquy J."/>
            <person name="Lipzen A."/>
            <person name="Tritt A."/>
            <person name="Sun H."/>
            <person name="Haridas S."/>
            <person name="LaButti K."/>
            <person name="Ohm R.A."/>
            <person name="Kues U."/>
            <person name="Blanchette R.A."/>
            <person name="Grigoriev I.V."/>
            <person name="Minto R.E."/>
            <person name="Hibbett D.S."/>
        </authorList>
    </citation>
    <scope>NUCLEOTIDE SEQUENCE [LARGE SCALE GENOMIC DNA]</scope>
    <source>
        <strain evidence="3 4">FP15055 ss-10</strain>
    </source>
</reference>
<protein>
    <recommendedName>
        <fullName evidence="2">BRCT domain-containing protein</fullName>
    </recommendedName>
</protein>
<name>A0A0D7BLJ0_9AGAR</name>
<dbReference type="EMBL" id="KN880460">
    <property type="protein sequence ID" value="KIY71009.1"/>
    <property type="molecule type" value="Genomic_DNA"/>
</dbReference>
<feature type="compositionally biased region" description="Acidic residues" evidence="1">
    <location>
        <begin position="458"/>
        <end position="472"/>
    </location>
</feature>
<dbReference type="InterPro" id="IPR036420">
    <property type="entry name" value="BRCT_dom_sf"/>
</dbReference>
<feature type="region of interest" description="Disordered" evidence="1">
    <location>
        <begin position="236"/>
        <end position="316"/>
    </location>
</feature>
<feature type="region of interest" description="Disordered" evidence="1">
    <location>
        <begin position="668"/>
        <end position="749"/>
    </location>
</feature>
<sequence>MRFRNTTGDPLIIWIADNVTDREASCEFIKDNGGRVVDQATKADLLLVDPDSSQGRNTARNWDGVAGRVVLNSAWLDVCRQEDRVLTAADEWGGWRVPDFLESKRSNIPSPTPAPTTSDSLSSSQSHHAMAATSREPAHSNGAISSQLVTNALPTANYMFPPAGQVPGVVYPGVMPLAIPGMPAMPGMSTMPMPPMDPNAMANMLNSNPQALHLFQMFTAMAHANSIASVPQQPILQPTSVGSAPPPPAVTHDQSSSDMERSDSEISDHKANLNADKAGKRQKSSKARTISKRSSSPEQDAPISHALPKRQGQKPSKIFVRNGTPLAFFIQRDVGNRTHTLNMIQNNGGTIATSVEEADLVVLPLPENKLALCREQIMQAVRQGAPIIKKQWIEDCVEDATQYEPNKYFHAVTGATATIDGFWSLTSNRAGHSQPSSSKPMGKSQSKTKRKKESVSDREEDEMDVMDEEAQEPDIHVSWGKGKGRALASDSGSEGEGEEHYTAPPKMRKKINFSKTPKDSASAPVIPGKLSRPAAASAKQNDFPAWADGLAFPSVPPLTPIRRGNGYLFTPAEMQYAEDYCRVRWTLDPSCPLRVLTEELAGQIPHHSAASWVFRLGQHKYSVSADLFDAIHKMAAKEHYRRNPHGLPAPQILPPKASVSFSPVAITYTERSGSPSEDDDDDDDDDEEDGEYGKEPKSKPHPQPRRQVLKRKLPAEHPIPSADDLPSWASDLVFPSVPTEPPEPSRNPKHLAYSDAELKYAEDLARVCWIVNPDIEMSTICERLAEEMPYHTESSWMAKLKHNKDAWNAIALEALIEHSKRRGEPLSVSKKPRLSTPDGGSSSVPLKAKNEDSVMFEAPEIRRPRGRPPGSSSKKLERPSWAEELKWPTPPLEDQAEVFHKGSNKYKYTDAEMDFAQAWCRNEWMLQPNASHKTLATKLHELVHICYVTLFGEFSCLCRCHGIQWGRG</sequence>
<dbReference type="SUPFAM" id="SSF52113">
    <property type="entry name" value="BRCT domain"/>
    <property type="match status" value="1"/>
</dbReference>
<feature type="compositionally biased region" description="Acidic residues" evidence="1">
    <location>
        <begin position="676"/>
        <end position="690"/>
    </location>
</feature>
<feature type="region of interest" description="Disordered" evidence="1">
    <location>
        <begin position="821"/>
        <end position="882"/>
    </location>
</feature>
<organism evidence="3 4">
    <name type="scientific">Cylindrobasidium torrendii FP15055 ss-10</name>
    <dbReference type="NCBI Taxonomy" id="1314674"/>
    <lineage>
        <taxon>Eukaryota</taxon>
        <taxon>Fungi</taxon>
        <taxon>Dikarya</taxon>
        <taxon>Basidiomycota</taxon>
        <taxon>Agaricomycotina</taxon>
        <taxon>Agaricomycetes</taxon>
        <taxon>Agaricomycetidae</taxon>
        <taxon>Agaricales</taxon>
        <taxon>Marasmiineae</taxon>
        <taxon>Physalacriaceae</taxon>
        <taxon>Cylindrobasidium</taxon>
    </lineage>
</organism>
<dbReference type="Proteomes" id="UP000054007">
    <property type="component" value="Unassembled WGS sequence"/>
</dbReference>
<gene>
    <name evidence="3" type="ORF">CYLTODRAFT_419277</name>
</gene>
<evidence type="ECO:0000256" key="1">
    <source>
        <dbReference type="SAM" id="MobiDB-lite"/>
    </source>
</evidence>
<proteinExistence type="predicted"/>
<feature type="domain" description="BRCT" evidence="2">
    <location>
        <begin position="336"/>
        <end position="410"/>
    </location>
</feature>
<evidence type="ECO:0000259" key="2">
    <source>
        <dbReference type="PROSITE" id="PS50172"/>
    </source>
</evidence>
<dbReference type="Gene3D" id="3.40.50.10190">
    <property type="entry name" value="BRCT domain"/>
    <property type="match status" value="1"/>
</dbReference>
<feature type="compositionally biased region" description="Basic and acidic residues" evidence="1">
    <location>
        <begin position="258"/>
        <end position="271"/>
    </location>
</feature>
<dbReference type="OrthoDB" id="426865at2759"/>
<keyword evidence="4" id="KW-1185">Reference proteome</keyword>
<dbReference type="AlphaFoldDB" id="A0A0D7BLJ0"/>
<feature type="compositionally biased region" description="Polar residues" evidence="1">
    <location>
        <begin position="426"/>
        <end position="445"/>
    </location>
</feature>
<evidence type="ECO:0000313" key="4">
    <source>
        <dbReference type="Proteomes" id="UP000054007"/>
    </source>
</evidence>
<dbReference type="Pfam" id="PF16589">
    <property type="entry name" value="BRCT_2"/>
    <property type="match status" value="1"/>
</dbReference>
<feature type="region of interest" description="Disordered" evidence="1">
    <location>
        <begin position="426"/>
        <end position="504"/>
    </location>
</feature>
<dbReference type="PROSITE" id="PS50172">
    <property type="entry name" value="BRCT"/>
    <property type="match status" value="1"/>
</dbReference>
<accession>A0A0D7BLJ0</accession>
<evidence type="ECO:0000313" key="3">
    <source>
        <dbReference type="EMBL" id="KIY71009.1"/>
    </source>
</evidence>
<dbReference type="STRING" id="1314674.A0A0D7BLJ0"/>
<feature type="compositionally biased region" description="Basic residues" evidence="1">
    <location>
        <begin position="280"/>
        <end position="291"/>
    </location>
</feature>
<feature type="compositionally biased region" description="Low complexity" evidence="1">
    <location>
        <begin position="115"/>
        <end position="134"/>
    </location>
</feature>